<dbReference type="InterPro" id="IPR015943">
    <property type="entry name" value="WD40/YVTN_repeat-like_dom_sf"/>
</dbReference>
<keyword evidence="3" id="KW-1185">Reference proteome</keyword>
<reference evidence="2 3" key="1">
    <citation type="submission" date="2014-04" db="EMBL/GenBank/DDBJ databases">
        <authorList>
            <consortium name="DOE Joint Genome Institute"/>
            <person name="Kuo A."/>
            <person name="Tarkka M."/>
            <person name="Buscot F."/>
            <person name="Kohler A."/>
            <person name="Nagy L.G."/>
            <person name="Floudas D."/>
            <person name="Copeland A."/>
            <person name="Barry K.W."/>
            <person name="Cichocki N."/>
            <person name="Veneault-Fourrey C."/>
            <person name="LaButti K."/>
            <person name="Lindquist E.A."/>
            <person name="Lipzen A."/>
            <person name="Lundell T."/>
            <person name="Morin E."/>
            <person name="Murat C."/>
            <person name="Sun H."/>
            <person name="Tunlid A."/>
            <person name="Henrissat B."/>
            <person name="Grigoriev I.V."/>
            <person name="Hibbett D.S."/>
            <person name="Martin F."/>
            <person name="Nordberg H.P."/>
            <person name="Cantor M.N."/>
            <person name="Hua S.X."/>
        </authorList>
    </citation>
    <scope>NUCLEOTIDE SEQUENCE [LARGE SCALE GENOMIC DNA]</scope>
    <source>
        <strain evidence="2 3">F 1598</strain>
    </source>
</reference>
<reference evidence="3" key="2">
    <citation type="submission" date="2015-01" db="EMBL/GenBank/DDBJ databases">
        <title>Evolutionary Origins and Diversification of the Mycorrhizal Mutualists.</title>
        <authorList>
            <consortium name="DOE Joint Genome Institute"/>
            <consortium name="Mycorrhizal Genomics Consortium"/>
            <person name="Kohler A."/>
            <person name="Kuo A."/>
            <person name="Nagy L.G."/>
            <person name="Floudas D."/>
            <person name="Copeland A."/>
            <person name="Barry K.W."/>
            <person name="Cichocki N."/>
            <person name="Veneault-Fourrey C."/>
            <person name="LaButti K."/>
            <person name="Lindquist E.A."/>
            <person name="Lipzen A."/>
            <person name="Lundell T."/>
            <person name="Morin E."/>
            <person name="Murat C."/>
            <person name="Riley R."/>
            <person name="Ohm R."/>
            <person name="Sun H."/>
            <person name="Tunlid A."/>
            <person name="Henrissat B."/>
            <person name="Grigoriev I.V."/>
            <person name="Hibbett D.S."/>
            <person name="Martin F."/>
        </authorList>
    </citation>
    <scope>NUCLEOTIDE SEQUENCE [LARGE SCALE GENOMIC DNA]</scope>
    <source>
        <strain evidence="3">F 1598</strain>
    </source>
</reference>
<dbReference type="PANTHER" id="PTHR30344:SF1">
    <property type="entry name" value="6-PHOSPHOGLUCONOLACTONASE"/>
    <property type="match status" value="1"/>
</dbReference>
<dbReference type="AlphaFoldDB" id="A0A0C3ASC7"/>
<dbReference type="EMBL" id="KN833031">
    <property type="protein sequence ID" value="KIM76833.1"/>
    <property type="molecule type" value="Genomic_DNA"/>
</dbReference>
<dbReference type="PANTHER" id="PTHR30344">
    <property type="entry name" value="6-PHOSPHOGLUCONOLACTONASE-RELATED"/>
    <property type="match status" value="1"/>
</dbReference>
<evidence type="ECO:0008006" key="4">
    <source>
        <dbReference type="Google" id="ProtNLM"/>
    </source>
</evidence>
<organism evidence="2 3">
    <name type="scientific">Piloderma croceum (strain F 1598)</name>
    <dbReference type="NCBI Taxonomy" id="765440"/>
    <lineage>
        <taxon>Eukaryota</taxon>
        <taxon>Fungi</taxon>
        <taxon>Dikarya</taxon>
        <taxon>Basidiomycota</taxon>
        <taxon>Agaricomycotina</taxon>
        <taxon>Agaricomycetes</taxon>
        <taxon>Agaricomycetidae</taxon>
        <taxon>Atheliales</taxon>
        <taxon>Atheliaceae</taxon>
        <taxon>Piloderma</taxon>
    </lineage>
</organism>
<dbReference type="InterPro" id="IPR050282">
    <property type="entry name" value="Cycloisomerase_2"/>
</dbReference>
<dbReference type="Proteomes" id="UP000054166">
    <property type="component" value="Unassembled WGS sequence"/>
</dbReference>
<dbReference type="Pfam" id="PF10282">
    <property type="entry name" value="Lactonase"/>
    <property type="match status" value="1"/>
</dbReference>
<dbReference type="GO" id="GO:0017057">
    <property type="term" value="F:6-phosphogluconolactonase activity"/>
    <property type="evidence" value="ECO:0007669"/>
    <property type="project" value="TreeGrafter"/>
</dbReference>
<evidence type="ECO:0000256" key="1">
    <source>
        <dbReference type="ARBA" id="ARBA00005564"/>
    </source>
</evidence>
<evidence type="ECO:0000313" key="3">
    <source>
        <dbReference type="Proteomes" id="UP000054166"/>
    </source>
</evidence>
<evidence type="ECO:0000313" key="2">
    <source>
        <dbReference type="EMBL" id="KIM76833.1"/>
    </source>
</evidence>
<dbReference type="HOGENOM" id="CLU_038716_1_0_1"/>
<accession>A0A0C3ASC7</accession>
<dbReference type="SUPFAM" id="SSF75011">
    <property type="entry name" value="3-carboxy-cis,cis-mucoante lactonizing enzyme"/>
    <property type="match status" value="1"/>
</dbReference>
<proteinExistence type="inferred from homology"/>
<name>A0A0C3ASC7_PILCF</name>
<dbReference type="Gene3D" id="2.130.10.10">
    <property type="entry name" value="YVTN repeat-like/Quinoprotein amine dehydrogenase"/>
    <property type="match status" value="1"/>
</dbReference>
<dbReference type="OrthoDB" id="9972196at2759"/>
<gene>
    <name evidence="2" type="ORF">PILCRDRAFT_826047</name>
</gene>
<dbReference type="STRING" id="765440.A0A0C3ASC7"/>
<dbReference type="InParanoid" id="A0A0C3ASC7"/>
<protein>
    <recommendedName>
        <fullName evidence="4">Isomerase YbhE</fullName>
    </recommendedName>
</protein>
<dbReference type="InterPro" id="IPR019405">
    <property type="entry name" value="Lactonase_7-beta_prop"/>
</dbReference>
<comment type="similarity">
    <text evidence="1">Belongs to the cycloisomerase 2 family.</text>
</comment>
<sequence>MVNFTIFAGGYTSFVASYLFNSEASSLTLLNQSQTGPSPSWITLQGTNSSILYAVNEVSSGVLQSFTINSNGSLAGPVDQVSSGGDGPAYASALSTGQVAILNYGSGNGKIIPTISDPLHFVKNSSLITFAPPDGGVSHPHMALEHAAEVFVSDLGADKIWRLIEAGSPGTWKIQGFIAQPLGSGPRHMAIFDNELYVLHELDNTLTLQAIPPPTVNTSTFLANVTIISPSPPAGATFAAAEILIPAPTADFPVPYIYVSNRNTGTQDPRGDTIAIFERLSTPNSDGSLLTLIAQVYTGLDQIRGMEFGPAENGGEAYLVASGFAGTGGVVVYERTAGGRALKEVARNKDVLTRTSFVWV</sequence>